<feature type="transmembrane region" description="Helical" evidence="7">
    <location>
        <begin position="361"/>
        <end position="383"/>
    </location>
</feature>
<keyword evidence="3" id="KW-0813">Transport</keyword>
<name>A0ABQ7QN23_PLUXY</name>
<gene>
    <name evidence="8" type="ORF">JYU34_008753</name>
</gene>
<dbReference type="Proteomes" id="UP000823941">
    <property type="component" value="Chromosome 12"/>
</dbReference>
<proteinExistence type="inferred from homology"/>
<keyword evidence="6 7" id="KW-0472">Membrane</keyword>
<dbReference type="PANTHER" id="PTHR10283:SF82">
    <property type="entry name" value="SOLUTE CARRIER FAMILY 13 MEMBER 2"/>
    <property type="match status" value="1"/>
</dbReference>
<feature type="transmembrane region" description="Helical" evidence="7">
    <location>
        <begin position="404"/>
        <end position="431"/>
    </location>
</feature>
<feature type="transmembrane region" description="Helical" evidence="7">
    <location>
        <begin position="100"/>
        <end position="119"/>
    </location>
</feature>
<feature type="transmembrane region" description="Helical" evidence="7">
    <location>
        <begin position="254"/>
        <end position="276"/>
    </location>
</feature>
<feature type="transmembrane region" description="Helical" evidence="7">
    <location>
        <begin position="60"/>
        <end position="88"/>
    </location>
</feature>
<evidence type="ECO:0000256" key="2">
    <source>
        <dbReference type="ARBA" id="ARBA00006772"/>
    </source>
</evidence>
<keyword evidence="4 7" id="KW-0812">Transmembrane</keyword>
<feature type="transmembrane region" description="Helical" evidence="7">
    <location>
        <begin position="27"/>
        <end position="48"/>
    </location>
</feature>
<evidence type="ECO:0000256" key="1">
    <source>
        <dbReference type="ARBA" id="ARBA00004141"/>
    </source>
</evidence>
<comment type="subcellular location">
    <subcellularLocation>
        <location evidence="1">Membrane</location>
        <topology evidence="1">Multi-pass membrane protein</topology>
    </subcellularLocation>
</comment>
<feature type="transmembrane region" description="Helical" evidence="7">
    <location>
        <begin position="451"/>
        <end position="481"/>
    </location>
</feature>
<reference evidence="8 9" key="1">
    <citation type="submission" date="2021-06" db="EMBL/GenBank/DDBJ databases">
        <title>A haploid diamondback moth (Plutella xylostella L.) genome assembly resolves 31 chromosomes and identifies a diamide resistance mutation.</title>
        <authorList>
            <person name="Ward C.M."/>
            <person name="Perry K.D."/>
            <person name="Baker G."/>
            <person name="Powis K."/>
            <person name="Heckel D.G."/>
            <person name="Baxter S.W."/>
        </authorList>
    </citation>
    <scope>NUCLEOTIDE SEQUENCE [LARGE SCALE GENOMIC DNA]</scope>
    <source>
        <strain evidence="8 9">LV</strain>
        <tissue evidence="8">Single pupa</tissue>
    </source>
</reference>
<evidence type="ECO:0000313" key="9">
    <source>
        <dbReference type="Proteomes" id="UP000823941"/>
    </source>
</evidence>
<evidence type="ECO:0000256" key="4">
    <source>
        <dbReference type="ARBA" id="ARBA00022692"/>
    </source>
</evidence>
<organism evidence="8 9">
    <name type="scientific">Plutella xylostella</name>
    <name type="common">Diamondback moth</name>
    <name type="synonym">Plutella maculipennis</name>
    <dbReference type="NCBI Taxonomy" id="51655"/>
    <lineage>
        <taxon>Eukaryota</taxon>
        <taxon>Metazoa</taxon>
        <taxon>Ecdysozoa</taxon>
        <taxon>Arthropoda</taxon>
        <taxon>Hexapoda</taxon>
        <taxon>Insecta</taxon>
        <taxon>Pterygota</taxon>
        <taxon>Neoptera</taxon>
        <taxon>Endopterygota</taxon>
        <taxon>Lepidoptera</taxon>
        <taxon>Glossata</taxon>
        <taxon>Ditrysia</taxon>
        <taxon>Yponomeutoidea</taxon>
        <taxon>Plutellidae</taxon>
        <taxon>Plutella</taxon>
    </lineage>
</organism>
<evidence type="ECO:0000256" key="7">
    <source>
        <dbReference type="SAM" id="Phobius"/>
    </source>
</evidence>
<dbReference type="PROSITE" id="PS01271">
    <property type="entry name" value="NA_SULFATE"/>
    <property type="match status" value="1"/>
</dbReference>
<feature type="transmembrane region" description="Helical" evidence="7">
    <location>
        <begin position="307"/>
        <end position="330"/>
    </location>
</feature>
<evidence type="ECO:0000256" key="6">
    <source>
        <dbReference type="ARBA" id="ARBA00023136"/>
    </source>
</evidence>
<keyword evidence="9" id="KW-1185">Reference proteome</keyword>
<comment type="caution">
    <text evidence="8">The sequence shown here is derived from an EMBL/GenBank/DDBJ whole genome shotgun (WGS) entry which is preliminary data.</text>
</comment>
<feature type="transmembrane region" description="Helical" evidence="7">
    <location>
        <begin position="493"/>
        <end position="511"/>
    </location>
</feature>
<evidence type="ECO:0000256" key="5">
    <source>
        <dbReference type="ARBA" id="ARBA00022989"/>
    </source>
</evidence>
<dbReference type="PANTHER" id="PTHR10283">
    <property type="entry name" value="SOLUTE CARRIER FAMILY 13 MEMBER"/>
    <property type="match status" value="1"/>
</dbReference>
<dbReference type="EMBL" id="JAHIBW010000012">
    <property type="protein sequence ID" value="KAG7306158.1"/>
    <property type="molecule type" value="Genomic_DNA"/>
</dbReference>
<accession>A0ABQ7QN23</accession>
<dbReference type="InterPro" id="IPR001898">
    <property type="entry name" value="SLC13A/DASS"/>
</dbReference>
<evidence type="ECO:0000313" key="8">
    <source>
        <dbReference type="EMBL" id="KAG7306158.1"/>
    </source>
</evidence>
<comment type="similarity">
    <text evidence="2">Belongs to the SLC13A/DASS transporter (TC 2.A.47) family. NADC subfamily.</text>
</comment>
<dbReference type="InterPro" id="IPR031312">
    <property type="entry name" value="Na/sul_symport_CS"/>
</dbReference>
<evidence type="ECO:0000256" key="3">
    <source>
        <dbReference type="ARBA" id="ARBA00022448"/>
    </source>
</evidence>
<dbReference type="Pfam" id="PF00939">
    <property type="entry name" value="Na_sulph_symp"/>
    <property type="match status" value="1"/>
</dbReference>
<protein>
    <submittedName>
        <fullName evidence="8">Uncharacterized protein</fullName>
    </submittedName>
</protein>
<sequence length="570" mass="63417">MSTVPKKRTADPEKLTWGTKTLIFFSVHWRGVVVVLAPIICSFILFTYSPIQKAQWCAYCLLIMAVYWVTECIPLPVTAFLPIIIFPLTNIMDTATVCKFYLNDTLFMFIGSMILAYSIEQSGLHMRIALGAIRCIGYSHYKLLLAICLVTMIISMWITNTAATVMVVPIVFALLKVFEDQGLMTIYETTSHGERVASDLTTCYFCSVTFSATIGGIGTLVGTATNLAFKGLFMEAYKEATVEYLSFIHFSAFAVPYMILMEIALYFYMILVYFGFLRPKSKAARGAVLNDQAIQAAKNKVESDWKALGRITFWEIMVILLFSFAIALFFCRSPQIFHGWGDAIRDYFGYTIKEKPVKDSAAAFLVGFLMCLLPYSMQIIDNFTAKYHEDLPKKPIRAVLDWRIASAVMPFSFMFLLGGGFALSTAARPAYTDLNGEIAQMLNSLRNLPNYFIIFILIVVTTFITNFASNVAVANVICPIAMQLAKEIGQNPLWYNIACGFSASYCFLLPVGTPGNLIVQSAASVPVGKMIIAGAGPTVSTILLTWLAMCFWAPVIWPVLLTVPDWVKAV</sequence>
<keyword evidence="5 7" id="KW-1133">Transmembrane helix</keyword>
<feature type="transmembrane region" description="Helical" evidence="7">
    <location>
        <begin position="143"/>
        <end position="175"/>
    </location>
</feature>